<dbReference type="SMART" id="SM00028">
    <property type="entry name" value="TPR"/>
    <property type="match status" value="3"/>
</dbReference>
<feature type="repeat" description="ANK" evidence="6">
    <location>
        <begin position="497"/>
        <end position="529"/>
    </location>
</feature>
<dbReference type="Proteomes" id="UP000186817">
    <property type="component" value="Unassembled WGS sequence"/>
</dbReference>
<organism evidence="7 8">
    <name type="scientific">Symbiodinium microadriaticum</name>
    <name type="common">Dinoflagellate</name>
    <name type="synonym">Zooxanthella microadriatica</name>
    <dbReference type="NCBI Taxonomy" id="2951"/>
    <lineage>
        <taxon>Eukaryota</taxon>
        <taxon>Sar</taxon>
        <taxon>Alveolata</taxon>
        <taxon>Dinophyceae</taxon>
        <taxon>Suessiales</taxon>
        <taxon>Symbiodiniaceae</taxon>
        <taxon>Symbiodinium</taxon>
    </lineage>
</organism>
<evidence type="ECO:0000256" key="5">
    <source>
        <dbReference type="ARBA" id="ARBA00038259"/>
    </source>
</evidence>
<feature type="repeat" description="ANK" evidence="6">
    <location>
        <begin position="430"/>
        <end position="462"/>
    </location>
</feature>
<dbReference type="PROSITE" id="PS50297">
    <property type="entry name" value="ANK_REP_REGION"/>
    <property type="match status" value="4"/>
</dbReference>
<evidence type="ECO:0000256" key="2">
    <source>
        <dbReference type="ARBA" id="ARBA00023018"/>
    </source>
</evidence>
<dbReference type="PROSITE" id="PS50007">
    <property type="entry name" value="PIPLC_X_DOMAIN"/>
    <property type="match status" value="1"/>
</dbReference>
<dbReference type="InterPro" id="IPR050889">
    <property type="entry name" value="Dendritic_Spine_Reg/Scaffold"/>
</dbReference>
<gene>
    <name evidence="7" type="primary">kidins220</name>
    <name evidence="7" type="ORF">AK812_SmicGene37994</name>
</gene>
<protein>
    <submittedName>
        <fullName evidence="7">Kinase D-interacting substrate of 220 kDa</fullName>
    </submittedName>
</protein>
<proteinExistence type="inferred from homology"/>
<keyword evidence="8" id="KW-1185">Reference proteome</keyword>
<dbReference type="OrthoDB" id="432764at2759"/>
<dbReference type="InterPro" id="IPR002110">
    <property type="entry name" value="Ankyrin_rpt"/>
</dbReference>
<dbReference type="PROSITE" id="PS50088">
    <property type="entry name" value="ANK_REPEAT"/>
    <property type="match status" value="5"/>
</dbReference>
<dbReference type="Pfam" id="PF12796">
    <property type="entry name" value="Ank_2"/>
    <property type="match status" value="2"/>
</dbReference>
<name>A0A1Q9CEX3_SYMMI</name>
<dbReference type="GO" id="GO:0016301">
    <property type="term" value="F:kinase activity"/>
    <property type="evidence" value="ECO:0007669"/>
    <property type="project" value="UniProtKB-KW"/>
</dbReference>
<dbReference type="Gene3D" id="1.25.40.10">
    <property type="entry name" value="Tetratricopeptide repeat domain"/>
    <property type="match status" value="3"/>
</dbReference>
<dbReference type="Pfam" id="PF13424">
    <property type="entry name" value="TPR_12"/>
    <property type="match status" value="1"/>
</dbReference>
<keyword evidence="2" id="KW-0770">Synapse</keyword>
<dbReference type="SMART" id="SM00248">
    <property type="entry name" value="ANK"/>
    <property type="match status" value="5"/>
</dbReference>
<feature type="repeat" description="ANK" evidence="6">
    <location>
        <begin position="463"/>
        <end position="495"/>
    </location>
</feature>
<dbReference type="InterPro" id="IPR011990">
    <property type="entry name" value="TPR-like_helical_dom_sf"/>
</dbReference>
<comment type="caution">
    <text evidence="7">The sequence shown here is derived from an EMBL/GenBank/DDBJ whole genome shotgun (WGS) entry which is preliminary data.</text>
</comment>
<dbReference type="InterPro" id="IPR019734">
    <property type="entry name" value="TPR_rpt"/>
</dbReference>
<keyword evidence="7" id="KW-0418">Kinase</keyword>
<feature type="repeat" description="ANK" evidence="6">
    <location>
        <begin position="530"/>
        <end position="562"/>
    </location>
</feature>
<keyword evidence="7" id="KW-0808">Transferase</keyword>
<dbReference type="AlphaFoldDB" id="A0A1Q9CEX3"/>
<evidence type="ECO:0000256" key="3">
    <source>
        <dbReference type="ARBA" id="ARBA00023043"/>
    </source>
</evidence>
<evidence type="ECO:0000256" key="4">
    <source>
        <dbReference type="ARBA" id="ARBA00034110"/>
    </source>
</evidence>
<dbReference type="PANTHER" id="PTHR24166:SF48">
    <property type="entry name" value="PROTEIN VAPYRIN"/>
    <property type="match status" value="1"/>
</dbReference>
<dbReference type="InterPro" id="IPR036770">
    <property type="entry name" value="Ankyrin_rpt-contain_sf"/>
</dbReference>
<comment type="similarity">
    <text evidence="5">Belongs to the TANC family.</text>
</comment>
<accession>A0A1Q9CEX3</accession>
<keyword evidence="1" id="KW-0677">Repeat</keyword>
<dbReference type="SUPFAM" id="SSF48452">
    <property type="entry name" value="TPR-like"/>
    <property type="match status" value="2"/>
</dbReference>
<dbReference type="Gene3D" id="1.25.40.20">
    <property type="entry name" value="Ankyrin repeat-containing domain"/>
    <property type="match status" value="2"/>
</dbReference>
<dbReference type="PANTHER" id="PTHR24166">
    <property type="entry name" value="ROLLING PEBBLES, ISOFORM B"/>
    <property type="match status" value="1"/>
</dbReference>
<evidence type="ECO:0000313" key="8">
    <source>
        <dbReference type="Proteomes" id="UP000186817"/>
    </source>
</evidence>
<dbReference type="Pfam" id="PF13374">
    <property type="entry name" value="TPR_10"/>
    <property type="match status" value="3"/>
</dbReference>
<feature type="repeat" description="ANK" evidence="6">
    <location>
        <begin position="397"/>
        <end position="429"/>
    </location>
</feature>
<comment type="subcellular location">
    <subcellularLocation>
        <location evidence="4">Postsynapse</location>
    </subcellularLocation>
</comment>
<reference evidence="7 8" key="1">
    <citation type="submission" date="2016-02" db="EMBL/GenBank/DDBJ databases">
        <title>Genome analysis of coral dinoflagellate symbionts highlights evolutionary adaptations to a symbiotic lifestyle.</title>
        <authorList>
            <person name="Aranda M."/>
            <person name="Li Y."/>
            <person name="Liew Y.J."/>
            <person name="Baumgarten S."/>
            <person name="Simakov O."/>
            <person name="Wilson M."/>
            <person name="Piel J."/>
            <person name="Ashoor H."/>
            <person name="Bougouffa S."/>
            <person name="Bajic V.B."/>
            <person name="Ryu T."/>
            <person name="Ravasi T."/>
            <person name="Bayer T."/>
            <person name="Micklem G."/>
            <person name="Kim H."/>
            <person name="Bhak J."/>
            <person name="Lajeunesse T.C."/>
            <person name="Voolstra C.R."/>
        </authorList>
    </citation>
    <scope>NUCLEOTIDE SEQUENCE [LARGE SCALE GENOMIC DNA]</scope>
    <source>
        <strain evidence="7 8">CCMP2467</strain>
    </source>
</reference>
<evidence type="ECO:0000256" key="6">
    <source>
        <dbReference type="PROSITE-ProRule" id="PRU00023"/>
    </source>
</evidence>
<evidence type="ECO:0000313" key="7">
    <source>
        <dbReference type="EMBL" id="OLP81462.1"/>
    </source>
</evidence>
<keyword evidence="3 6" id="KW-0040">ANK repeat</keyword>
<dbReference type="SUPFAM" id="SSF48403">
    <property type="entry name" value="Ankyrin repeat"/>
    <property type="match status" value="1"/>
</dbReference>
<evidence type="ECO:0000256" key="1">
    <source>
        <dbReference type="ARBA" id="ARBA00022737"/>
    </source>
</evidence>
<dbReference type="EMBL" id="LSRX01001278">
    <property type="protein sequence ID" value="OLP81462.1"/>
    <property type="molecule type" value="Genomic_DNA"/>
</dbReference>
<sequence>MGCCAYAPEPAEVAKTQTFASSSRPTLLSGRRFRAPARKVRAEELHEETERVPLQTSRCAELSAYFAHGYLHGELLESAQYTSDYIGELRTFRFDASDGPVHAWQHALDLRDPACDEVVVLYHYTNALAFESIANWTAELLASLLEKRTQFGEGVYASQHEPSVWQLRLRILLNNYGNASLFRQSEDAEANRVRSEWGDESASGHRAAFCIPMLVSRAMAYSIFDGQRPDSEARAAWEATSEEQEDRLHEDYMAKAADRARDVWVVLVADAPGEMDGIVSLLRGRLTALRAAKGTDHGESLACMSELARRLQGRPGLLDEAEELYREVVARWELVADIPEEELEKLSDVKSLKQHLNQGESLKETAMLDSAVDPYLVVLPVHDMLQLPQDPDLLDYDGCTALMAASSRGHVEVVRLLLEASANKDLVDTSGYTALMCASSESHVEVVRLLLEARANVDVVDNTGYTTLMRASAEGCVEIVRLLLEAGASMDVAAKQTGFTALMIASGTHHVEIVRLLLETRASTDVVDNAGFTALRAASEEGHHVEILRLLQAGASKDLADTSAEQSIPVIRLLLEAGTSTDVADYSRPIRWILPFLLQEPSAFFRNLASRGLRKLQGGHPDACACSESLTTLLQAQGRLREEAEDLGREAFELCSARQGKGHPETLACCENLAGLIEVRGGLPEAEGLFREALAGRSAALGEGHPDSLQSLNSLAMVLEAQGSLEEAEALCRRACAERRSRLGEYHPDTLTSINNLAAVLQAQERLEEAEPLFREALRKRQGRLRQSHPDTLTSLHNLAALLQARGSHGEAERLCREALGQRRELLPEGHPDTLLRLPFAPPIAQRSMRLPET</sequence>